<feature type="compositionally biased region" description="Acidic residues" evidence="2">
    <location>
        <begin position="234"/>
        <end position="263"/>
    </location>
</feature>
<evidence type="ECO:0000256" key="1">
    <source>
        <dbReference type="SAM" id="Coils"/>
    </source>
</evidence>
<keyword evidence="1" id="KW-0175">Coiled coil</keyword>
<feature type="compositionally biased region" description="Basic and acidic residues" evidence="2">
    <location>
        <begin position="203"/>
        <end position="213"/>
    </location>
</feature>
<name>A0AAD5MD22_PARTN</name>
<evidence type="ECO:0000313" key="3">
    <source>
        <dbReference type="EMBL" id="KAJ1355640.1"/>
    </source>
</evidence>
<protein>
    <submittedName>
        <fullName evidence="3">Uncharacterized protein</fullName>
    </submittedName>
</protein>
<accession>A0AAD5MD22</accession>
<comment type="caution">
    <text evidence="3">The sequence shown here is derived from an EMBL/GenBank/DDBJ whole genome shotgun (WGS) entry which is preliminary data.</text>
</comment>
<proteinExistence type="predicted"/>
<evidence type="ECO:0000256" key="2">
    <source>
        <dbReference type="SAM" id="MobiDB-lite"/>
    </source>
</evidence>
<feature type="region of interest" description="Disordered" evidence="2">
    <location>
        <begin position="203"/>
        <end position="286"/>
    </location>
</feature>
<dbReference type="AlphaFoldDB" id="A0AAD5MD22"/>
<feature type="coiled-coil region" evidence="1">
    <location>
        <begin position="59"/>
        <end position="135"/>
    </location>
</feature>
<gene>
    <name evidence="3" type="ORF">KIN20_013133</name>
</gene>
<dbReference type="Proteomes" id="UP001196413">
    <property type="component" value="Unassembled WGS sequence"/>
</dbReference>
<reference evidence="3" key="1">
    <citation type="submission" date="2021-06" db="EMBL/GenBank/DDBJ databases">
        <title>Parelaphostrongylus tenuis whole genome reference sequence.</title>
        <authorList>
            <person name="Garwood T.J."/>
            <person name="Larsen P.A."/>
            <person name="Fountain-Jones N.M."/>
            <person name="Garbe J.R."/>
            <person name="Macchietto M.G."/>
            <person name="Kania S.A."/>
            <person name="Gerhold R.W."/>
            <person name="Richards J.E."/>
            <person name="Wolf T.M."/>
        </authorList>
    </citation>
    <scope>NUCLEOTIDE SEQUENCE</scope>
    <source>
        <strain evidence="3">MNPRO001-30</strain>
        <tissue evidence="3">Meninges</tissue>
    </source>
</reference>
<sequence length="329" mass="37442">MKSRLPSIEEELKRLNEATISREKAFDRAKVNYDLLFAQLANRANREGSSQESSLNARIESLQMEKFALLKNVMELQQQAQLLSANISACNDKKRRLEQLVETLRCEKLDLENRIQGMQSENERLSRELEGIRELRLKRKRLNGDHNALKIPKIEMSVEENGCQESVSVSAEQVGQTAMDQVSDKLDVGARQVAEGEMTHRNHLLDDDAHEDGNGNQDSALFNNEYVDVKKEEEESLIGDDMGSDPEDSEYDANDASDSEEPLEGARQTSDGEMAQHDEEGNGNQDTALFNNEFLMLKKKKGVCSKMIWKVIRRTQIMTWTTHQISRSH</sequence>
<evidence type="ECO:0000313" key="4">
    <source>
        <dbReference type="Proteomes" id="UP001196413"/>
    </source>
</evidence>
<organism evidence="3 4">
    <name type="scientific">Parelaphostrongylus tenuis</name>
    <name type="common">Meningeal worm</name>
    <dbReference type="NCBI Taxonomy" id="148309"/>
    <lineage>
        <taxon>Eukaryota</taxon>
        <taxon>Metazoa</taxon>
        <taxon>Ecdysozoa</taxon>
        <taxon>Nematoda</taxon>
        <taxon>Chromadorea</taxon>
        <taxon>Rhabditida</taxon>
        <taxon>Rhabditina</taxon>
        <taxon>Rhabditomorpha</taxon>
        <taxon>Strongyloidea</taxon>
        <taxon>Metastrongylidae</taxon>
        <taxon>Parelaphostrongylus</taxon>
    </lineage>
</organism>
<keyword evidence="4" id="KW-1185">Reference proteome</keyword>
<dbReference type="EMBL" id="JAHQIW010002537">
    <property type="protein sequence ID" value="KAJ1355640.1"/>
    <property type="molecule type" value="Genomic_DNA"/>
</dbReference>